<dbReference type="AlphaFoldDB" id="C0ENE7"/>
<protein>
    <submittedName>
        <fullName evidence="1">Uncharacterized protein</fullName>
    </submittedName>
</protein>
<name>C0ENE7_NEIFL</name>
<sequence length="45" mass="5080">MHDLAARRYGTLIGLISTRLKMTKTLVFALIGQRKTASPRLAVFY</sequence>
<keyword evidence="2" id="KW-1185">Reference proteome</keyword>
<dbReference type="EMBL" id="ACEN01000069">
    <property type="protein sequence ID" value="EEG33445.1"/>
    <property type="molecule type" value="Genomic_DNA"/>
</dbReference>
<gene>
    <name evidence="1" type="ORF">NEIFLAOT_01482</name>
</gene>
<accession>C0ENE7</accession>
<reference evidence="1 2" key="1">
    <citation type="submission" date="2009-01" db="EMBL/GenBank/DDBJ databases">
        <authorList>
            <person name="Fulton L."/>
            <person name="Clifton S."/>
            <person name="Chinwalla A.T."/>
            <person name="Mitreva M."/>
            <person name="Sodergren E."/>
            <person name="Weinstock G."/>
            <person name="Clifton S."/>
            <person name="Dooling D.J."/>
            <person name="Fulton B."/>
            <person name="Minx P."/>
            <person name="Pepin K.H."/>
            <person name="Johnson M."/>
            <person name="Bhonagiri V."/>
            <person name="Nash W.E."/>
            <person name="Mardis E.R."/>
            <person name="Wilson R.K."/>
        </authorList>
    </citation>
    <scope>NUCLEOTIDE SEQUENCE [LARGE SCALE GENOMIC DNA]</scope>
    <source>
        <strain evidence="1 2">NRL30031/H210</strain>
    </source>
</reference>
<dbReference type="Proteomes" id="UP000004457">
    <property type="component" value="Unassembled WGS sequence"/>
</dbReference>
<comment type="caution">
    <text evidence="1">The sequence shown here is derived from an EMBL/GenBank/DDBJ whole genome shotgun (WGS) entry which is preliminary data.</text>
</comment>
<evidence type="ECO:0000313" key="2">
    <source>
        <dbReference type="Proteomes" id="UP000004457"/>
    </source>
</evidence>
<evidence type="ECO:0000313" key="1">
    <source>
        <dbReference type="EMBL" id="EEG33445.1"/>
    </source>
</evidence>
<proteinExistence type="predicted"/>
<organism evidence="1 2">
    <name type="scientific">Neisseria flavescens NRL30031/H210</name>
    <dbReference type="NCBI Taxonomy" id="546264"/>
    <lineage>
        <taxon>Bacteria</taxon>
        <taxon>Pseudomonadati</taxon>
        <taxon>Pseudomonadota</taxon>
        <taxon>Betaproteobacteria</taxon>
        <taxon>Neisseriales</taxon>
        <taxon>Neisseriaceae</taxon>
        <taxon>Neisseria</taxon>
    </lineage>
</organism>